<keyword evidence="6" id="KW-0067">ATP-binding</keyword>
<dbReference type="InterPro" id="IPR005034">
    <property type="entry name" value="Dicer_dimerisation"/>
</dbReference>
<dbReference type="InterPro" id="IPR014001">
    <property type="entry name" value="Helicase_ATP-bd"/>
</dbReference>
<dbReference type="GO" id="GO:0003723">
    <property type="term" value="F:RNA binding"/>
    <property type="evidence" value="ECO:0007669"/>
    <property type="project" value="UniProtKB-UniRule"/>
</dbReference>
<keyword evidence="5" id="KW-0347">Helicase</keyword>
<evidence type="ECO:0008006" key="17">
    <source>
        <dbReference type="Google" id="ProtNLM"/>
    </source>
</evidence>
<keyword evidence="4" id="KW-0378">Hydrolase</keyword>
<feature type="domain" description="Helicase ATP-binding" evidence="12">
    <location>
        <begin position="59"/>
        <end position="216"/>
    </location>
</feature>
<dbReference type="GO" id="GO:0051607">
    <property type="term" value="P:defense response to virus"/>
    <property type="evidence" value="ECO:0007669"/>
    <property type="project" value="UniProtKB-KW"/>
</dbReference>
<comment type="caution">
    <text evidence="15">The sequence shown here is derived from an EMBL/GenBank/DDBJ whole genome shotgun (WGS) entry which is preliminary data.</text>
</comment>
<evidence type="ECO:0000256" key="5">
    <source>
        <dbReference type="ARBA" id="ARBA00022806"/>
    </source>
</evidence>
<dbReference type="InterPro" id="IPR038248">
    <property type="entry name" value="Dicer_dimer_sf"/>
</dbReference>
<dbReference type="GO" id="GO:0004525">
    <property type="term" value="F:ribonuclease III activity"/>
    <property type="evidence" value="ECO:0007669"/>
    <property type="project" value="InterPro"/>
</dbReference>
<feature type="domain" description="Helicase C-terminal" evidence="13">
    <location>
        <begin position="350"/>
        <end position="520"/>
    </location>
</feature>
<feature type="domain" description="RNase III" evidence="11">
    <location>
        <begin position="1066"/>
        <end position="1247"/>
    </location>
</feature>
<keyword evidence="7 10" id="KW-0694">RNA-binding</keyword>
<keyword evidence="3" id="KW-0547">Nucleotide-binding</keyword>
<keyword evidence="8" id="KW-0051">Antiviral defense</keyword>
<evidence type="ECO:0000256" key="1">
    <source>
        <dbReference type="ARBA" id="ARBA00022721"/>
    </source>
</evidence>
<accession>A0A9W4N141</accession>
<organism evidence="15 16">
    <name type="scientific">Penicillium olsonii</name>
    <dbReference type="NCBI Taxonomy" id="99116"/>
    <lineage>
        <taxon>Eukaryota</taxon>
        <taxon>Fungi</taxon>
        <taxon>Dikarya</taxon>
        <taxon>Ascomycota</taxon>
        <taxon>Pezizomycotina</taxon>
        <taxon>Eurotiomycetes</taxon>
        <taxon>Eurotiomycetidae</taxon>
        <taxon>Eurotiales</taxon>
        <taxon>Aspergillaceae</taxon>
        <taxon>Penicillium</taxon>
    </lineage>
</organism>
<dbReference type="SMART" id="SM00490">
    <property type="entry name" value="HELICc"/>
    <property type="match status" value="1"/>
</dbReference>
<evidence type="ECO:0000256" key="2">
    <source>
        <dbReference type="ARBA" id="ARBA00022737"/>
    </source>
</evidence>
<dbReference type="Pfam" id="PF00270">
    <property type="entry name" value="DEAD"/>
    <property type="match status" value="1"/>
</dbReference>
<keyword evidence="2" id="KW-0677">Repeat</keyword>
<dbReference type="PROSITE" id="PS51194">
    <property type="entry name" value="HELICASE_CTER"/>
    <property type="match status" value="1"/>
</dbReference>
<dbReference type="SMART" id="SM00535">
    <property type="entry name" value="RIBOc"/>
    <property type="match status" value="2"/>
</dbReference>
<comment type="function">
    <text evidence="9">Dicer-like endonuclease involved in cleaving double-stranded RNA in the RNA interference (RNAi) pathway. Produces 21 to 25 bp dsRNAs (siRNAs) which target the selective destruction of homologous RNAs leading to sequence-specific suppression of gene expression, called post-transcriptional gene silencing (PTGS). Part of a broad host defense response against viral infection and transposons.</text>
</comment>
<dbReference type="PANTHER" id="PTHR14950">
    <property type="entry name" value="DICER-RELATED"/>
    <property type="match status" value="1"/>
</dbReference>
<evidence type="ECO:0000259" key="11">
    <source>
        <dbReference type="PROSITE" id="PS50142"/>
    </source>
</evidence>
<dbReference type="GO" id="GO:0005634">
    <property type="term" value="C:nucleus"/>
    <property type="evidence" value="ECO:0007669"/>
    <property type="project" value="TreeGrafter"/>
</dbReference>
<keyword evidence="1" id="KW-0930">Antiviral protein</keyword>
<dbReference type="InterPro" id="IPR011545">
    <property type="entry name" value="DEAD/DEAH_box_helicase_dom"/>
</dbReference>
<evidence type="ECO:0000256" key="9">
    <source>
        <dbReference type="ARBA" id="ARBA00025403"/>
    </source>
</evidence>
<evidence type="ECO:0000256" key="7">
    <source>
        <dbReference type="ARBA" id="ARBA00022884"/>
    </source>
</evidence>
<dbReference type="CDD" id="cd00593">
    <property type="entry name" value="RIBOc"/>
    <property type="match status" value="2"/>
</dbReference>
<dbReference type="Gene3D" id="3.40.50.300">
    <property type="entry name" value="P-loop containing nucleotide triphosphate hydrolases"/>
    <property type="match status" value="2"/>
</dbReference>
<dbReference type="SUPFAM" id="SSF69065">
    <property type="entry name" value="RNase III domain-like"/>
    <property type="match status" value="2"/>
</dbReference>
<dbReference type="Gene3D" id="3.30.160.380">
    <property type="entry name" value="Dicer dimerisation domain"/>
    <property type="match status" value="1"/>
</dbReference>
<dbReference type="SUPFAM" id="SSF52540">
    <property type="entry name" value="P-loop containing nucleoside triphosphate hydrolases"/>
    <property type="match status" value="1"/>
</dbReference>
<comment type="similarity">
    <text evidence="10">Belongs to the helicase family. Dicer subfamily.</text>
</comment>
<name>A0A9W4N141_PENOL</name>
<feature type="domain" description="Dicer dsRNA-binding fold" evidence="14">
    <location>
        <begin position="544"/>
        <end position="638"/>
    </location>
</feature>
<gene>
    <name evidence="15" type="ORF">POLS_LOCUS7932</name>
</gene>
<keyword evidence="16" id="KW-1185">Reference proteome</keyword>
<reference evidence="15" key="1">
    <citation type="submission" date="2021-07" db="EMBL/GenBank/DDBJ databases">
        <authorList>
            <person name="Branca A.L. A."/>
        </authorList>
    </citation>
    <scope>NUCLEOTIDE SEQUENCE</scope>
</reference>
<dbReference type="EMBL" id="CAJVOS010000054">
    <property type="protein sequence ID" value="CAG8214715.1"/>
    <property type="molecule type" value="Genomic_DNA"/>
</dbReference>
<evidence type="ECO:0000259" key="14">
    <source>
        <dbReference type="PROSITE" id="PS51327"/>
    </source>
</evidence>
<dbReference type="InterPro" id="IPR001650">
    <property type="entry name" value="Helicase_C-like"/>
</dbReference>
<dbReference type="GO" id="GO:0005524">
    <property type="term" value="F:ATP binding"/>
    <property type="evidence" value="ECO:0007669"/>
    <property type="project" value="UniProtKB-KW"/>
</dbReference>
<evidence type="ECO:0000259" key="13">
    <source>
        <dbReference type="PROSITE" id="PS51194"/>
    </source>
</evidence>
<dbReference type="GO" id="GO:0005737">
    <property type="term" value="C:cytoplasm"/>
    <property type="evidence" value="ECO:0007669"/>
    <property type="project" value="TreeGrafter"/>
</dbReference>
<evidence type="ECO:0000259" key="12">
    <source>
        <dbReference type="PROSITE" id="PS51192"/>
    </source>
</evidence>
<evidence type="ECO:0000313" key="15">
    <source>
        <dbReference type="EMBL" id="CAG8214715.1"/>
    </source>
</evidence>
<dbReference type="Gene3D" id="1.10.1520.10">
    <property type="entry name" value="Ribonuclease III domain"/>
    <property type="match status" value="2"/>
</dbReference>
<dbReference type="GO" id="GO:0030422">
    <property type="term" value="P:siRNA processing"/>
    <property type="evidence" value="ECO:0007669"/>
    <property type="project" value="TreeGrafter"/>
</dbReference>
<evidence type="ECO:0000313" key="16">
    <source>
        <dbReference type="Proteomes" id="UP001153618"/>
    </source>
</evidence>
<dbReference type="Pfam" id="PF00271">
    <property type="entry name" value="Helicase_C"/>
    <property type="match status" value="1"/>
</dbReference>
<evidence type="ECO:0000256" key="10">
    <source>
        <dbReference type="PROSITE-ProRule" id="PRU00657"/>
    </source>
</evidence>
<evidence type="ECO:0000256" key="3">
    <source>
        <dbReference type="ARBA" id="ARBA00022741"/>
    </source>
</evidence>
<dbReference type="PROSITE" id="PS00517">
    <property type="entry name" value="RNASE_3_1"/>
    <property type="match status" value="2"/>
</dbReference>
<evidence type="ECO:0000256" key="4">
    <source>
        <dbReference type="ARBA" id="ARBA00022801"/>
    </source>
</evidence>
<sequence length="1346" mass="152755">MENFRPRKYQIEMFEMSMRENIIAVVSFLSSNADWEWKDLHVWRILLPAFSEIITTFRAGMRIMAELERCHSNQMVWFLVPTKVLCGQQFTCLSRDLPAVSMRTLTGEDGVEWWSSQGIWDAALLGIKVVFSTHAVLADALTHGFVQLSRLALLIFDEAHHCMKSHPGNRIMRDFYKRAKKEKGVGALPSILGLTASVDPAKVRCLEENLDATCRAPLAERQELSEHGSQTKLTKIVYSQILDSADPPSFLKNLDEVVMGLRESSKSQELFANETVKLSMKARMTWYQLGIWASGFFLTEMLRQVACKRTAQETEPSRGSAVDEFSIFLKRQAITEVNVHLMEPGNISNKVERLLLFLKQRAGANFSGIVFVRERTTAYILSILINTHPATHGIVRCAPCVSNSNRREPWAVYGSMTSKSSEKVVDELRCGKINLIVATNVLEEGIDLPACRLVISFEIPDTLTSYIQRRGRARQRVSEFVVMEEEHKAPSASRQWKRLEDMVQDICLDHTRCRQEFEVENGLPEKRTLQCSLDTGALLTAGNALPHLYHFCATLRSEMLDEKTPSFSCQRNPDGQFLSTVYLPSGIDSSVRVAKGHHWWATKKSALQDAAFQAVCALHSQGLVNDHFLPLSDDDFRPGSRERKDSTAELPSVENFISFWNDMQSQFPERKMYRCCIEILENAEPRPALAMALFTSVKLPISANVDLYWDDQTTFTARLQPLNQAIVLSQALCHIIQRITAVLLHSTRGRSTPGKYADFLPCFTPDLPLEELEDWLNTYDGSFSAEKGQNQTHLLSPDGFVRSPALHFVPHVFRRWNRDPDTKSLSIECRQFERRRSLIQRATLARHITLQESQRTVCIPAAQCTVDLLPWELSRASLLIPPVIQLIHRHLMAQTLRDRVFKDAPEICLDTLAEAITTPASQWAVNYQRLEFLGDALLKFIVATDLFQRHPHWHEGYLSKQKDLLVSNERLTQAAMTAHLEEYICNDFITRKHPAFSQKEEHESGQVIPKKVYADVLEALVAAAYKHGGIALSRQLVGIFLPELSHVTPSPKESPKKNGRFSSHLDMKLDKIVGYRFTNRSLIWEALTHPSWQRDQSTSSYQRLEFLGDAVLDVLVTRMLDSQSPELTEGRMTELRAALVNADFLAFLCMESAISEPIYATASTDSPETLIRTNKIALWMLMRHDNPNIVELQTGCAKRYCMYGGVVKRKLDANDSYPWGALAQLGAPKFYSDLVESTLGAIFIESKGCLETCERFLERIRLVDYLQRFVRHNVPLEHPKSALNRMTGSDKAEFEVQETVDGLRSISVWLKGKRIAFVDRCLSRTEAVVRGADEAVVSLRLQTQNQ</sequence>
<dbReference type="PROSITE" id="PS50142">
    <property type="entry name" value="RNASE_3_2"/>
    <property type="match status" value="2"/>
</dbReference>
<dbReference type="PANTHER" id="PTHR14950:SF37">
    <property type="entry name" value="ENDORIBONUCLEASE DICER"/>
    <property type="match status" value="1"/>
</dbReference>
<evidence type="ECO:0000256" key="6">
    <source>
        <dbReference type="ARBA" id="ARBA00022840"/>
    </source>
</evidence>
<dbReference type="InterPro" id="IPR027417">
    <property type="entry name" value="P-loop_NTPase"/>
</dbReference>
<protein>
    <recommendedName>
        <fullName evidence="17">Dicer-like protein 2</fullName>
    </recommendedName>
</protein>
<dbReference type="GO" id="GO:0004386">
    <property type="term" value="F:helicase activity"/>
    <property type="evidence" value="ECO:0007669"/>
    <property type="project" value="UniProtKB-KW"/>
</dbReference>
<dbReference type="OrthoDB" id="416741at2759"/>
<dbReference type="PROSITE" id="PS51327">
    <property type="entry name" value="DICER_DSRBF"/>
    <property type="match status" value="1"/>
</dbReference>
<dbReference type="Proteomes" id="UP001153618">
    <property type="component" value="Unassembled WGS sequence"/>
</dbReference>
<dbReference type="PROSITE" id="PS51192">
    <property type="entry name" value="HELICASE_ATP_BIND_1"/>
    <property type="match status" value="1"/>
</dbReference>
<dbReference type="Pfam" id="PF03368">
    <property type="entry name" value="Dicer_dimer"/>
    <property type="match status" value="1"/>
</dbReference>
<proteinExistence type="inferred from homology"/>
<dbReference type="GO" id="GO:0050688">
    <property type="term" value="P:regulation of defense response to virus"/>
    <property type="evidence" value="ECO:0007669"/>
    <property type="project" value="UniProtKB-KW"/>
</dbReference>
<evidence type="ECO:0000256" key="8">
    <source>
        <dbReference type="ARBA" id="ARBA00023118"/>
    </source>
</evidence>
<feature type="domain" description="RNase III" evidence="11">
    <location>
        <begin position="912"/>
        <end position="1029"/>
    </location>
</feature>
<dbReference type="InterPro" id="IPR036389">
    <property type="entry name" value="RNase_III_sf"/>
</dbReference>
<dbReference type="InterPro" id="IPR000999">
    <property type="entry name" value="RNase_III_dom"/>
</dbReference>
<dbReference type="Pfam" id="PF00636">
    <property type="entry name" value="Ribonuclease_3"/>
    <property type="match status" value="2"/>
</dbReference>